<gene>
    <name evidence="6" type="ORF">LK10_03865</name>
</gene>
<keyword evidence="1" id="KW-0805">Transcription regulation</keyword>
<dbReference type="PRINTS" id="PR00455">
    <property type="entry name" value="HTHTETR"/>
</dbReference>
<protein>
    <submittedName>
        <fullName evidence="6">TetR family transcriptional regulator</fullName>
    </submittedName>
</protein>
<dbReference type="RefSeq" id="WP_043120295.1">
    <property type="nucleotide sequence ID" value="NZ_JTDL01000044.1"/>
</dbReference>
<evidence type="ECO:0000256" key="2">
    <source>
        <dbReference type="ARBA" id="ARBA00023125"/>
    </source>
</evidence>
<dbReference type="Proteomes" id="UP000030982">
    <property type="component" value="Unassembled WGS sequence"/>
</dbReference>
<proteinExistence type="predicted"/>
<dbReference type="InterPro" id="IPR009057">
    <property type="entry name" value="Homeodomain-like_sf"/>
</dbReference>
<dbReference type="PROSITE" id="PS50977">
    <property type="entry name" value="HTH_TETR_2"/>
    <property type="match status" value="1"/>
</dbReference>
<feature type="DNA-binding region" description="H-T-H motif" evidence="4">
    <location>
        <begin position="38"/>
        <end position="57"/>
    </location>
</feature>
<name>A0A0B2AN00_9MICC</name>
<dbReference type="Gene3D" id="1.10.357.10">
    <property type="entry name" value="Tetracycline Repressor, domain 2"/>
    <property type="match status" value="1"/>
</dbReference>
<dbReference type="EMBL" id="JTDL01000044">
    <property type="protein sequence ID" value="KHL04769.1"/>
    <property type="molecule type" value="Genomic_DNA"/>
</dbReference>
<comment type="caution">
    <text evidence="6">The sequence shown here is derived from an EMBL/GenBank/DDBJ whole genome shotgun (WGS) entry which is preliminary data.</text>
</comment>
<keyword evidence="7" id="KW-1185">Reference proteome</keyword>
<dbReference type="GO" id="GO:0003700">
    <property type="term" value="F:DNA-binding transcription factor activity"/>
    <property type="evidence" value="ECO:0007669"/>
    <property type="project" value="TreeGrafter"/>
</dbReference>
<evidence type="ECO:0000256" key="1">
    <source>
        <dbReference type="ARBA" id="ARBA00023015"/>
    </source>
</evidence>
<evidence type="ECO:0000313" key="7">
    <source>
        <dbReference type="Proteomes" id="UP000030982"/>
    </source>
</evidence>
<dbReference type="SUPFAM" id="SSF46689">
    <property type="entry name" value="Homeodomain-like"/>
    <property type="match status" value="1"/>
</dbReference>
<organism evidence="6 7">
    <name type="scientific">Sinomonas humi</name>
    <dbReference type="NCBI Taxonomy" id="1338436"/>
    <lineage>
        <taxon>Bacteria</taxon>
        <taxon>Bacillati</taxon>
        <taxon>Actinomycetota</taxon>
        <taxon>Actinomycetes</taxon>
        <taxon>Micrococcales</taxon>
        <taxon>Micrococcaceae</taxon>
        <taxon>Sinomonas</taxon>
    </lineage>
</organism>
<dbReference type="PANTHER" id="PTHR30055">
    <property type="entry name" value="HTH-TYPE TRANSCRIPTIONAL REGULATOR RUTR"/>
    <property type="match status" value="1"/>
</dbReference>
<dbReference type="Pfam" id="PF00440">
    <property type="entry name" value="TetR_N"/>
    <property type="match status" value="1"/>
</dbReference>
<sequence>MQYEGAWRKPMRADAARNIEKIITAALECFREDGPNVSLKSVADRAGVGPATLFRNFADKEELVLAAIERQIKVKVEPVAEDALDNPDAAAGLVEVLSAVMQVANDEHHLLSAVAGRRQLLVGLAGKLIESMGVLLNRGQEQGTLREELRLLDMVRLVAMLIGVGDTVAPGSMAWLRYVALVEDAIRTHREPRPLPPLEAIPEVDLPL</sequence>
<dbReference type="InterPro" id="IPR001647">
    <property type="entry name" value="HTH_TetR"/>
</dbReference>
<keyword evidence="3" id="KW-0804">Transcription</keyword>
<evidence type="ECO:0000256" key="3">
    <source>
        <dbReference type="ARBA" id="ARBA00023163"/>
    </source>
</evidence>
<dbReference type="STRING" id="1338436.LK10_03865"/>
<keyword evidence="2 4" id="KW-0238">DNA-binding</keyword>
<accession>A0A0B2AN00</accession>
<feature type="domain" description="HTH tetR-type" evidence="5">
    <location>
        <begin position="16"/>
        <end position="75"/>
    </location>
</feature>
<reference evidence="6 7" key="1">
    <citation type="submission" date="2014-09" db="EMBL/GenBank/DDBJ databases">
        <title>Genome sequence of Sinomonas sp. MUSC 117.</title>
        <authorList>
            <person name="Lee L.-H."/>
        </authorList>
    </citation>
    <scope>NUCLEOTIDE SEQUENCE [LARGE SCALE GENOMIC DNA]</scope>
    <source>
        <strain evidence="6 7">MUSC 117</strain>
    </source>
</reference>
<dbReference type="GO" id="GO:0000976">
    <property type="term" value="F:transcription cis-regulatory region binding"/>
    <property type="evidence" value="ECO:0007669"/>
    <property type="project" value="TreeGrafter"/>
</dbReference>
<evidence type="ECO:0000313" key="6">
    <source>
        <dbReference type="EMBL" id="KHL04769.1"/>
    </source>
</evidence>
<dbReference type="InterPro" id="IPR050109">
    <property type="entry name" value="HTH-type_TetR-like_transc_reg"/>
</dbReference>
<dbReference type="AlphaFoldDB" id="A0A0B2AN00"/>
<dbReference type="OrthoDB" id="3192968at2"/>
<evidence type="ECO:0000256" key="4">
    <source>
        <dbReference type="PROSITE-ProRule" id="PRU00335"/>
    </source>
</evidence>
<evidence type="ECO:0000259" key="5">
    <source>
        <dbReference type="PROSITE" id="PS50977"/>
    </source>
</evidence>
<dbReference type="PANTHER" id="PTHR30055:SF234">
    <property type="entry name" value="HTH-TYPE TRANSCRIPTIONAL REGULATOR BETI"/>
    <property type="match status" value="1"/>
</dbReference>